<gene>
    <name evidence="1" type="ORF">FOZ62_013152</name>
</gene>
<evidence type="ECO:0000313" key="1">
    <source>
        <dbReference type="EMBL" id="KAF4706968.1"/>
    </source>
</evidence>
<organism evidence="1 2">
    <name type="scientific">Perkinsus olseni</name>
    <name type="common">Perkinsus atlanticus</name>
    <dbReference type="NCBI Taxonomy" id="32597"/>
    <lineage>
        <taxon>Eukaryota</taxon>
        <taxon>Sar</taxon>
        <taxon>Alveolata</taxon>
        <taxon>Perkinsozoa</taxon>
        <taxon>Perkinsea</taxon>
        <taxon>Perkinsida</taxon>
        <taxon>Perkinsidae</taxon>
        <taxon>Perkinsus</taxon>
    </lineage>
</organism>
<feature type="non-terminal residue" evidence="1">
    <location>
        <position position="1"/>
    </location>
</feature>
<dbReference type="Proteomes" id="UP000574390">
    <property type="component" value="Unassembled WGS sequence"/>
</dbReference>
<dbReference type="EMBL" id="JABANM010030031">
    <property type="protein sequence ID" value="KAF4706968.1"/>
    <property type="molecule type" value="Genomic_DNA"/>
</dbReference>
<reference evidence="1 2" key="1">
    <citation type="submission" date="2020-04" db="EMBL/GenBank/DDBJ databases">
        <title>Perkinsus olseni comparative genomics.</title>
        <authorList>
            <person name="Bogema D.R."/>
        </authorList>
    </citation>
    <scope>NUCLEOTIDE SEQUENCE [LARGE SCALE GENOMIC DNA]</scope>
    <source>
        <strain evidence="1">ATCC PRA-205</strain>
    </source>
</reference>
<protein>
    <submittedName>
        <fullName evidence="1">Uncharacterized protein</fullName>
    </submittedName>
</protein>
<proteinExistence type="predicted"/>
<sequence length="192" mass="21077">TIVRSLFEDYPYSEVGSSSRRPNRREAINPVDAREIVALLLTDGSDRESSNVQFIYQLLPVVADMVELVGPLQAFSSRLMPAAGSCSSAERLMHASFVFDCPKLFRSICMHATTAMSRGVDGGFFDWPSLLYALWEQPESDSYLSPLLTRMCRGEVAASVTEKIPVGASDPFLIDADEHRNAALLRSIGPAS</sequence>
<accession>A0A7J6QFC6</accession>
<name>A0A7J6QFC6_PEROL</name>
<feature type="non-terminal residue" evidence="1">
    <location>
        <position position="192"/>
    </location>
</feature>
<evidence type="ECO:0000313" key="2">
    <source>
        <dbReference type="Proteomes" id="UP000574390"/>
    </source>
</evidence>
<comment type="caution">
    <text evidence="1">The sequence shown here is derived from an EMBL/GenBank/DDBJ whole genome shotgun (WGS) entry which is preliminary data.</text>
</comment>
<dbReference type="AlphaFoldDB" id="A0A7J6QFC6"/>